<organism evidence="2 3">
    <name type="scientific">Candida maltosa (strain Xu316)</name>
    <name type="common">Yeast</name>
    <dbReference type="NCBI Taxonomy" id="1245528"/>
    <lineage>
        <taxon>Eukaryota</taxon>
        <taxon>Fungi</taxon>
        <taxon>Dikarya</taxon>
        <taxon>Ascomycota</taxon>
        <taxon>Saccharomycotina</taxon>
        <taxon>Pichiomycetes</taxon>
        <taxon>Debaryomycetaceae</taxon>
        <taxon>Candida/Lodderomyces clade</taxon>
        <taxon>Candida</taxon>
    </lineage>
</organism>
<feature type="region of interest" description="Disordered" evidence="1">
    <location>
        <begin position="109"/>
        <end position="159"/>
    </location>
</feature>
<dbReference type="AlphaFoldDB" id="M3J226"/>
<comment type="caution">
    <text evidence="2">The sequence shown here is derived from an EMBL/GenBank/DDBJ whole genome shotgun (WGS) entry which is preliminary data.</text>
</comment>
<keyword evidence="3" id="KW-1185">Reference proteome</keyword>
<dbReference type="EMBL" id="AOGT01002273">
    <property type="protein sequence ID" value="EMG45923.1"/>
    <property type="molecule type" value="Genomic_DNA"/>
</dbReference>
<evidence type="ECO:0000313" key="3">
    <source>
        <dbReference type="Proteomes" id="UP000011777"/>
    </source>
</evidence>
<dbReference type="Proteomes" id="UP000011777">
    <property type="component" value="Unassembled WGS sequence"/>
</dbReference>
<protein>
    <submittedName>
        <fullName evidence="2">Myosin-like protein, putative</fullName>
    </submittedName>
</protein>
<gene>
    <name evidence="2" type="ORF">G210_3861</name>
</gene>
<feature type="non-terminal residue" evidence="2">
    <location>
        <position position="1"/>
    </location>
</feature>
<dbReference type="STRING" id="1245528.M3J226"/>
<evidence type="ECO:0000256" key="1">
    <source>
        <dbReference type="SAM" id="MobiDB-lite"/>
    </source>
</evidence>
<feature type="region of interest" description="Disordered" evidence="1">
    <location>
        <begin position="1"/>
        <end position="22"/>
    </location>
</feature>
<dbReference type="HOGENOM" id="CLU_1664863_0_0_1"/>
<feature type="compositionally biased region" description="Basic and acidic residues" evidence="1">
    <location>
        <begin position="109"/>
        <end position="134"/>
    </location>
</feature>
<feature type="compositionally biased region" description="Polar residues" evidence="1">
    <location>
        <begin position="135"/>
        <end position="145"/>
    </location>
</feature>
<name>M3J226_CANMX</name>
<proteinExistence type="predicted"/>
<reference evidence="2 3" key="1">
    <citation type="submission" date="2013-02" db="EMBL/GenBank/DDBJ databases">
        <title>Genome sequence of Candida maltosa Xu316, a potential industrial strain for xylitol and ethanol production.</title>
        <authorList>
            <person name="Yu J."/>
            <person name="Wang Q."/>
            <person name="Geng X."/>
            <person name="Bao W."/>
            <person name="He P."/>
            <person name="Cai J."/>
        </authorList>
    </citation>
    <scope>NUCLEOTIDE SEQUENCE [LARGE SCALE GENOMIC DNA]</scope>
    <source>
        <strain evidence="3">Xu316</strain>
    </source>
</reference>
<accession>M3J226</accession>
<feature type="non-terminal residue" evidence="2">
    <location>
        <position position="159"/>
    </location>
</feature>
<feature type="compositionally biased region" description="Acidic residues" evidence="1">
    <location>
        <begin position="13"/>
        <end position="22"/>
    </location>
</feature>
<evidence type="ECO:0000313" key="2">
    <source>
        <dbReference type="EMBL" id="EMG45923.1"/>
    </source>
</evidence>
<feature type="compositionally biased region" description="Basic and acidic residues" evidence="1">
    <location>
        <begin position="146"/>
        <end position="159"/>
    </location>
</feature>
<sequence>SSPIKHKPALEENQPEDQEQISEESLQAVAAFLSVDESAISSVSDSTILKALISKSADYHDVLSQNEFLKLKLEQNTHSLGKQLEEIQNKYTVSDNLAITLQEEKETLQREAKRQEQEISELRETADRSQKELSNRQIAEATQSEEFNKFKEEANHREI</sequence>